<protein>
    <submittedName>
        <fullName evidence="3">NAD(P)-dependent oxidoreductase EC-YbbO</fullName>
    </submittedName>
</protein>
<dbReference type="Pfam" id="PF00106">
    <property type="entry name" value="adh_short"/>
    <property type="match status" value="1"/>
</dbReference>
<dbReference type="PROSITE" id="PS00061">
    <property type="entry name" value="ADH_SHORT"/>
    <property type="match status" value="1"/>
</dbReference>
<accession>A0A3B1BVH9</accession>
<dbReference type="CDD" id="cd05374">
    <property type="entry name" value="17beta-HSD-like_SDR_c"/>
    <property type="match status" value="1"/>
</dbReference>
<keyword evidence="2" id="KW-0560">Oxidoreductase</keyword>
<organism evidence="3">
    <name type="scientific">hydrothermal vent metagenome</name>
    <dbReference type="NCBI Taxonomy" id="652676"/>
    <lineage>
        <taxon>unclassified sequences</taxon>
        <taxon>metagenomes</taxon>
        <taxon>ecological metagenomes</taxon>
    </lineage>
</organism>
<reference evidence="3" key="1">
    <citation type="submission" date="2018-06" db="EMBL/GenBank/DDBJ databases">
        <authorList>
            <person name="Zhirakovskaya E."/>
        </authorList>
    </citation>
    <scope>NUCLEOTIDE SEQUENCE</scope>
</reference>
<dbReference type="PRINTS" id="PR00081">
    <property type="entry name" value="GDHRDH"/>
</dbReference>
<evidence type="ECO:0000256" key="2">
    <source>
        <dbReference type="ARBA" id="ARBA00023002"/>
    </source>
</evidence>
<evidence type="ECO:0000313" key="3">
    <source>
        <dbReference type="EMBL" id="VAX16253.1"/>
    </source>
</evidence>
<dbReference type="PANTHER" id="PTHR44169">
    <property type="entry name" value="NADPH-DEPENDENT 1-ACYLDIHYDROXYACETONE PHOSPHATE REDUCTASE"/>
    <property type="match status" value="1"/>
</dbReference>
<proteinExistence type="inferred from homology"/>
<name>A0A3B1BVH9_9ZZZZ</name>
<dbReference type="EMBL" id="UOGA01000059">
    <property type="protein sequence ID" value="VAX16253.1"/>
    <property type="molecule type" value="Genomic_DNA"/>
</dbReference>
<comment type="similarity">
    <text evidence="1">Belongs to the short-chain dehydrogenases/reductases (SDR) family.</text>
</comment>
<dbReference type="InterPro" id="IPR020904">
    <property type="entry name" value="Sc_DH/Rdtase_CS"/>
</dbReference>
<gene>
    <name evidence="3" type="ORF">MNBD_NITROSPINAE04-2614</name>
</gene>
<dbReference type="InterPro" id="IPR002347">
    <property type="entry name" value="SDR_fam"/>
</dbReference>
<dbReference type="AlphaFoldDB" id="A0A3B1BVH9"/>
<evidence type="ECO:0000256" key="1">
    <source>
        <dbReference type="ARBA" id="ARBA00006484"/>
    </source>
</evidence>
<dbReference type="GO" id="GO:0016491">
    <property type="term" value="F:oxidoreductase activity"/>
    <property type="evidence" value="ECO:0007669"/>
    <property type="project" value="UniProtKB-KW"/>
</dbReference>
<dbReference type="Gene3D" id="3.40.50.720">
    <property type="entry name" value="NAD(P)-binding Rossmann-like Domain"/>
    <property type="match status" value="1"/>
</dbReference>
<dbReference type="SUPFAM" id="SSF51735">
    <property type="entry name" value="NAD(P)-binding Rossmann-fold domains"/>
    <property type="match status" value="1"/>
</dbReference>
<dbReference type="PANTHER" id="PTHR44169:SF6">
    <property type="entry name" value="NADPH-DEPENDENT 1-ACYLDIHYDROXYACETONE PHOSPHATE REDUCTASE"/>
    <property type="match status" value="1"/>
</dbReference>
<dbReference type="InterPro" id="IPR036291">
    <property type="entry name" value="NAD(P)-bd_dom_sf"/>
</dbReference>
<sequence length="274" mass="30254">MKNVLITGCSSGIGLCVAHGLKKRGYFVIATARTSRDVDTLKAHGFESVPLDLADSASIRSAVDEALKITGGELYGLFNNGAYGLVGAVEDLSRDAIRDQFEVNLFGTMELTNLLIPVMRAKGVGRIIQNSSVLGFVSLPFRGAYNASKYALEGLSDAMRLELKGSGVRVSIIEPGPIISKFRENAYAAFKKYIDPERSFHRKHYEKTVERLTHEGPVMRGTLPPEAVLEKVIHALESPRPKIRYYVTIPTHIAAMLKRLLPHWMMDRVIGRKG</sequence>